<evidence type="ECO:0000313" key="1">
    <source>
        <dbReference type="EMBL" id="GHB59831.1"/>
    </source>
</evidence>
<name>A0A8J3D718_9BACT</name>
<dbReference type="EMBL" id="BMXF01000001">
    <property type="protein sequence ID" value="GHB59831.1"/>
    <property type="molecule type" value="Genomic_DNA"/>
</dbReference>
<comment type="caution">
    <text evidence="1">The sequence shown here is derived from an EMBL/GenBank/DDBJ whole genome shotgun (WGS) entry which is preliminary data.</text>
</comment>
<dbReference type="Proteomes" id="UP000598271">
    <property type="component" value="Unassembled WGS sequence"/>
</dbReference>
<organism evidence="1 2">
    <name type="scientific">Persicitalea jodogahamensis</name>
    <dbReference type="NCBI Taxonomy" id="402147"/>
    <lineage>
        <taxon>Bacteria</taxon>
        <taxon>Pseudomonadati</taxon>
        <taxon>Bacteroidota</taxon>
        <taxon>Cytophagia</taxon>
        <taxon>Cytophagales</taxon>
        <taxon>Spirosomataceae</taxon>
        <taxon>Persicitalea</taxon>
    </lineage>
</organism>
<dbReference type="AlphaFoldDB" id="A0A8J3D718"/>
<dbReference type="RefSeq" id="WP_189563413.1">
    <property type="nucleotide sequence ID" value="NZ_BMXF01000001.1"/>
</dbReference>
<keyword evidence="2" id="KW-1185">Reference proteome</keyword>
<proteinExistence type="predicted"/>
<evidence type="ECO:0000313" key="2">
    <source>
        <dbReference type="Proteomes" id="UP000598271"/>
    </source>
</evidence>
<accession>A0A8J3D718</accession>
<protein>
    <submittedName>
        <fullName evidence="1">Uncharacterized protein</fullName>
    </submittedName>
</protein>
<sequence>MGYIKEPEGIDFVIKSKALTDKDRQEISAFIRAYKEKEIKEKSTRPVRVRSKADKA</sequence>
<gene>
    <name evidence="1" type="ORF">GCM10007390_11930</name>
</gene>
<reference evidence="1 2" key="1">
    <citation type="journal article" date="2014" name="Int. J. Syst. Evol. Microbiol.">
        <title>Complete genome sequence of Corynebacterium casei LMG S-19264T (=DSM 44701T), isolated from a smear-ripened cheese.</title>
        <authorList>
            <consortium name="US DOE Joint Genome Institute (JGI-PGF)"/>
            <person name="Walter F."/>
            <person name="Albersmeier A."/>
            <person name="Kalinowski J."/>
            <person name="Ruckert C."/>
        </authorList>
    </citation>
    <scope>NUCLEOTIDE SEQUENCE [LARGE SCALE GENOMIC DNA]</scope>
    <source>
        <strain evidence="1 2">KCTC 12866</strain>
    </source>
</reference>